<reference evidence="2 3" key="1">
    <citation type="submission" date="2017-09" db="EMBL/GenBank/DDBJ databases">
        <title>Depth-based differentiation of microbial function through sediment-hosted aquifers and enrichment of novel symbionts in the deep terrestrial subsurface.</title>
        <authorList>
            <person name="Probst A.J."/>
            <person name="Ladd B."/>
            <person name="Jarett J.K."/>
            <person name="Geller-Mcgrath D.E."/>
            <person name="Sieber C.M."/>
            <person name="Emerson J.B."/>
            <person name="Anantharaman K."/>
            <person name="Thomas B.C."/>
            <person name="Malmstrom R."/>
            <person name="Stieglmeier M."/>
            <person name="Klingl A."/>
            <person name="Woyke T."/>
            <person name="Ryan C.M."/>
            <person name="Banfield J.F."/>
        </authorList>
    </citation>
    <scope>NUCLEOTIDE SEQUENCE [LARGE SCALE GENOMIC DNA]</scope>
    <source>
        <strain evidence="2">CG15_BIG_FIL_POST_REV_8_21_14_020_45_12</strain>
    </source>
</reference>
<feature type="transmembrane region" description="Helical" evidence="1">
    <location>
        <begin position="149"/>
        <end position="174"/>
    </location>
</feature>
<proteinExistence type="predicted"/>
<feature type="transmembrane region" description="Helical" evidence="1">
    <location>
        <begin position="194"/>
        <end position="213"/>
    </location>
</feature>
<feature type="transmembrane region" description="Helical" evidence="1">
    <location>
        <begin position="87"/>
        <end position="109"/>
    </location>
</feature>
<accession>A0A2M7H566</accession>
<dbReference type="AlphaFoldDB" id="A0A2M7H566"/>
<dbReference type="Pfam" id="PF13687">
    <property type="entry name" value="DUF4153"/>
    <property type="match status" value="1"/>
</dbReference>
<name>A0A2M7H566_9BACT</name>
<keyword evidence="1" id="KW-0472">Membrane</keyword>
<feature type="transmembrane region" description="Helical" evidence="1">
    <location>
        <begin position="115"/>
        <end position="137"/>
    </location>
</feature>
<comment type="caution">
    <text evidence="2">The sequence shown here is derived from an EMBL/GenBank/DDBJ whole genome shotgun (WGS) entry which is preliminary data.</text>
</comment>
<feature type="transmembrane region" description="Helical" evidence="1">
    <location>
        <begin position="352"/>
        <end position="373"/>
    </location>
</feature>
<protein>
    <recommendedName>
        <fullName evidence="4">DUF4153 domain-containing protein</fullName>
    </recommendedName>
</protein>
<feature type="transmembrane region" description="Helical" evidence="1">
    <location>
        <begin position="27"/>
        <end position="45"/>
    </location>
</feature>
<keyword evidence="1" id="KW-0812">Transmembrane</keyword>
<dbReference type="InterPro" id="IPR025291">
    <property type="entry name" value="DUF4153"/>
</dbReference>
<feature type="transmembrane region" description="Helical" evidence="1">
    <location>
        <begin position="57"/>
        <end position="75"/>
    </location>
</feature>
<feature type="non-terminal residue" evidence="2">
    <location>
        <position position="573"/>
    </location>
</feature>
<dbReference type="EMBL" id="PFGC01000007">
    <property type="protein sequence ID" value="PIW37367.1"/>
    <property type="molecule type" value="Genomic_DNA"/>
</dbReference>
<feature type="transmembrane region" description="Helical" evidence="1">
    <location>
        <begin position="261"/>
        <end position="281"/>
    </location>
</feature>
<evidence type="ECO:0000313" key="2">
    <source>
        <dbReference type="EMBL" id="PIW37367.1"/>
    </source>
</evidence>
<sequence length="573" mass="63166">MTFVQRLKSLFSIHQLIISVQSAIRRFPLVIAIAVVGTASAIVIIEDDAGGNPAAARVLFAALLGFALAIGIRLLAENLNWSKSRQVIANIGVLLVLVGYWFFLPAAIFEAPDAFFIRSLLWGGSFLLFIPLAPVLGKKLSTDKFWESAATVLSAAVIAGVTGMIIFLGVAAAIGSVDTLFNINIVGTRYPDTWAFIMGIIASTLFLASLPSAKTEFVREEFLAPWRVLALYILVPLVCVYFVILYIYLGSVVIDWEWPESLVSYLVIAFSLVGLFSAVALHGLEQEKRWLRWFIKSLHIAIIPQAFVLLWAVWFPISHYGFTEKRYMVVLFGLWLIVVSLYYLVSKKKDWRLLPASLIVIMLLSSIGPWGALGVSRSSQVNRLMDNAEVLGIVDNGRLMPTTATLDHNDPQIAEAERQVSSILSYLINTHGTESVELLLPEGAFSGIDTTGYRGDLPSLVVTDVLGLEYSYDSFYQSGDYIFIGSDRGEALQGKLQVTNIAPYDYSFTVQAPYTFEARPNSDEPILVTLGEVDYSVALDIEARILSMTPLGGSAINVDFRDFLDELITKEGD</sequence>
<feature type="transmembrane region" description="Helical" evidence="1">
    <location>
        <begin position="327"/>
        <end position="345"/>
    </location>
</feature>
<keyword evidence="1" id="KW-1133">Transmembrane helix</keyword>
<evidence type="ECO:0000256" key="1">
    <source>
        <dbReference type="SAM" id="Phobius"/>
    </source>
</evidence>
<organism evidence="2 3">
    <name type="scientific">Candidatus Kerfeldbacteria bacterium CG15_BIG_FIL_POST_REV_8_21_14_020_45_12</name>
    <dbReference type="NCBI Taxonomy" id="2014247"/>
    <lineage>
        <taxon>Bacteria</taxon>
        <taxon>Candidatus Kerfeldiibacteriota</taxon>
    </lineage>
</organism>
<gene>
    <name evidence="2" type="ORF">COW24_00305</name>
</gene>
<evidence type="ECO:0000313" key="3">
    <source>
        <dbReference type="Proteomes" id="UP000230292"/>
    </source>
</evidence>
<evidence type="ECO:0008006" key="4">
    <source>
        <dbReference type="Google" id="ProtNLM"/>
    </source>
</evidence>
<dbReference type="Proteomes" id="UP000230292">
    <property type="component" value="Unassembled WGS sequence"/>
</dbReference>
<feature type="transmembrane region" description="Helical" evidence="1">
    <location>
        <begin position="225"/>
        <end position="249"/>
    </location>
</feature>
<feature type="transmembrane region" description="Helical" evidence="1">
    <location>
        <begin position="293"/>
        <end position="315"/>
    </location>
</feature>